<keyword evidence="13" id="KW-1185">Reference proteome</keyword>
<dbReference type="EC" id="2.7.13.3" evidence="2"/>
<evidence type="ECO:0000256" key="8">
    <source>
        <dbReference type="ARBA" id="ARBA00023012"/>
    </source>
</evidence>
<keyword evidence="3" id="KW-0597">Phosphoprotein</keyword>
<feature type="transmembrane region" description="Helical" evidence="10">
    <location>
        <begin position="443"/>
        <end position="463"/>
    </location>
</feature>
<name>A0A919MSV6_9ACTN</name>
<keyword evidence="10" id="KW-1133">Transmembrane helix</keyword>
<evidence type="ECO:0000256" key="1">
    <source>
        <dbReference type="ARBA" id="ARBA00000085"/>
    </source>
</evidence>
<dbReference type="GO" id="GO:0000155">
    <property type="term" value="F:phosphorelay sensor kinase activity"/>
    <property type="evidence" value="ECO:0007669"/>
    <property type="project" value="InterPro"/>
</dbReference>
<sequence length="661" mass="68101">MPGLLAAAQFAAWPGLPLLRGEPPATLPAIAVSVTVLLTAAALGWRRRRPVAVTVVVAAGIALGTWAAPAEQQFFVPGDALLPFSLASFVAMFGVAARCGRRTTAYTLLGLVALQAALTAADTGVTSDFPLEVLTGLILYGGVAAWGRLRGRWIRDRAAAARRLAEARRSEAEAATAERHRLARELHDVTAHHLTSIVVNASAAEMVGDQRPELRPQAVDFARRTGRDTLAALHRLVEILPFDEPRAEAAPGLASLAEDFRGLGQPIGIQLPSSDPPPALAAAAYGIAREALTNTLRYAPGGPVTLLLRYAGEQAELVIDDAGPRDGTAPATGLGGGRGVTGMRERAAALGGTLTAGPRDDGAGWRVRAVLPLTAGDTPAGRFTLSPLVLDLGVLLLVLLLPLAGLAVAVEDGDVEPAAATLILLAQIAHGVPLMWRRTRPWTVLAAVIATAWLGPLLVAADVTPPDGSWLFLFSATAEFVAVAAVASRGARPPLAWLGALAAAGSSGLAVGTLLALEPPTPTEEGPIFRIAAMVLVAMVVAVLLAVPMTASVLIGAAARRRRDRRRDREEGGVHAALANAAFHAGIERARVAAGLRDAVLRHAADVPAAAERADLPGVVTAARQALSAMRALLDGLAAPPVAPPADPPNQRGTGDGGAGR</sequence>
<protein>
    <recommendedName>
        <fullName evidence="2">histidine kinase</fullName>
        <ecNumber evidence="2">2.7.13.3</ecNumber>
    </recommendedName>
</protein>
<feature type="transmembrane region" description="Helical" evidence="10">
    <location>
        <begin position="51"/>
        <end position="68"/>
    </location>
</feature>
<feature type="transmembrane region" description="Helical" evidence="10">
    <location>
        <begin position="80"/>
        <end position="97"/>
    </location>
</feature>
<dbReference type="GO" id="GO:0046983">
    <property type="term" value="F:protein dimerization activity"/>
    <property type="evidence" value="ECO:0007669"/>
    <property type="project" value="InterPro"/>
</dbReference>
<evidence type="ECO:0000259" key="11">
    <source>
        <dbReference type="Pfam" id="PF07730"/>
    </source>
</evidence>
<keyword evidence="4" id="KW-0808">Transferase</keyword>
<feature type="region of interest" description="Disordered" evidence="9">
    <location>
        <begin position="639"/>
        <end position="661"/>
    </location>
</feature>
<dbReference type="CDD" id="cd16917">
    <property type="entry name" value="HATPase_UhpB-NarQ-NarX-like"/>
    <property type="match status" value="1"/>
</dbReference>
<feature type="transmembrane region" description="Helical" evidence="10">
    <location>
        <begin position="104"/>
        <end position="121"/>
    </location>
</feature>
<comment type="caution">
    <text evidence="12">The sequence shown here is derived from an EMBL/GenBank/DDBJ whole genome shotgun (WGS) entry which is preliminary data.</text>
</comment>
<keyword evidence="7" id="KW-0067">ATP-binding</keyword>
<feature type="transmembrane region" description="Helical" evidence="10">
    <location>
        <begin position="495"/>
        <end position="516"/>
    </location>
</feature>
<feature type="transmembrane region" description="Helical" evidence="10">
    <location>
        <begin position="133"/>
        <end position="149"/>
    </location>
</feature>
<comment type="catalytic activity">
    <reaction evidence="1">
        <text>ATP + protein L-histidine = ADP + protein N-phospho-L-histidine.</text>
        <dbReference type="EC" id="2.7.13.3"/>
    </reaction>
</comment>
<reference evidence="12" key="1">
    <citation type="submission" date="2021-01" db="EMBL/GenBank/DDBJ databases">
        <title>Whole genome shotgun sequence of Actinoplanes rishiriensis NBRC 108556.</title>
        <authorList>
            <person name="Komaki H."/>
            <person name="Tamura T."/>
        </authorList>
    </citation>
    <scope>NUCLEOTIDE SEQUENCE</scope>
    <source>
        <strain evidence="12">NBRC 108556</strain>
    </source>
</reference>
<feature type="transmembrane region" description="Helical" evidence="10">
    <location>
        <begin position="27"/>
        <end position="44"/>
    </location>
</feature>
<feature type="transmembrane region" description="Helical" evidence="10">
    <location>
        <begin position="415"/>
        <end position="436"/>
    </location>
</feature>
<feature type="transmembrane region" description="Helical" evidence="10">
    <location>
        <begin position="528"/>
        <end position="559"/>
    </location>
</feature>
<organism evidence="12 13">
    <name type="scientific">Paractinoplanes rishiriensis</name>
    <dbReference type="NCBI Taxonomy" id="1050105"/>
    <lineage>
        <taxon>Bacteria</taxon>
        <taxon>Bacillati</taxon>
        <taxon>Actinomycetota</taxon>
        <taxon>Actinomycetes</taxon>
        <taxon>Micromonosporales</taxon>
        <taxon>Micromonosporaceae</taxon>
        <taxon>Paractinoplanes</taxon>
    </lineage>
</organism>
<feature type="transmembrane region" description="Helical" evidence="10">
    <location>
        <begin position="469"/>
        <end position="488"/>
    </location>
</feature>
<dbReference type="Pfam" id="PF07730">
    <property type="entry name" value="HisKA_3"/>
    <property type="match status" value="1"/>
</dbReference>
<evidence type="ECO:0000256" key="9">
    <source>
        <dbReference type="SAM" id="MobiDB-lite"/>
    </source>
</evidence>
<dbReference type="InterPro" id="IPR036890">
    <property type="entry name" value="HATPase_C_sf"/>
</dbReference>
<evidence type="ECO:0000256" key="4">
    <source>
        <dbReference type="ARBA" id="ARBA00022679"/>
    </source>
</evidence>
<evidence type="ECO:0000256" key="5">
    <source>
        <dbReference type="ARBA" id="ARBA00022741"/>
    </source>
</evidence>
<dbReference type="PANTHER" id="PTHR24421">
    <property type="entry name" value="NITRATE/NITRITE SENSOR PROTEIN NARX-RELATED"/>
    <property type="match status" value="1"/>
</dbReference>
<dbReference type="PANTHER" id="PTHR24421:SF10">
    <property type="entry name" value="NITRATE_NITRITE SENSOR PROTEIN NARQ"/>
    <property type="match status" value="1"/>
</dbReference>
<keyword evidence="6" id="KW-0418">Kinase</keyword>
<evidence type="ECO:0000256" key="10">
    <source>
        <dbReference type="SAM" id="Phobius"/>
    </source>
</evidence>
<dbReference type="InterPro" id="IPR011712">
    <property type="entry name" value="Sig_transdc_His_kin_sub3_dim/P"/>
</dbReference>
<gene>
    <name evidence="12" type="ORF">Ari01nite_15830</name>
</gene>
<dbReference type="SUPFAM" id="SSF55874">
    <property type="entry name" value="ATPase domain of HSP90 chaperone/DNA topoisomerase II/histidine kinase"/>
    <property type="match status" value="1"/>
</dbReference>
<dbReference type="InterPro" id="IPR050482">
    <property type="entry name" value="Sensor_HK_TwoCompSys"/>
</dbReference>
<dbReference type="EMBL" id="BOMV01000009">
    <property type="protein sequence ID" value="GIE94118.1"/>
    <property type="molecule type" value="Genomic_DNA"/>
</dbReference>
<dbReference type="Gene3D" id="1.20.5.1930">
    <property type="match status" value="1"/>
</dbReference>
<feature type="transmembrane region" description="Helical" evidence="10">
    <location>
        <begin position="388"/>
        <end position="409"/>
    </location>
</feature>
<dbReference type="Gene3D" id="3.30.565.10">
    <property type="entry name" value="Histidine kinase-like ATPase, C-terminal domain"/>
    <property type="match status" value="1"/>
</dbReference>
<evidence type="ECO:0000313" key="12">
    <source>
        <dbReference type="EMBL" id="GIE94118.1"/>
    </source>
</evidence>
<keyword evidence="8" id="KW-0902">Two-component regulatory system</keyword>
<evidence type="ECO:0000256" key="6">
    <source>
        <dbReference type="ARBA" id="ARBA00022777"/>
    </source>
</evidence>
<proteinExistence type="predicted"/>
<keyword evidence="5" id="KW-0547">Nucleotide-binding</keyword>
<dbReference type="AlphaFoldDB" id="A0A919MSV6"/>
<keyword evidence="10" id="KW-0812">Transmembrane</keyword>
<evidence type="ECO:0000313" key="13">
    <source>
        <dbReference type="Proteomes" id="UP000636960"/>
    </source>
</evidence>
<evidence type="ECO:0000256" key="7">
    <source>
        <dbReference type="ARBA" id="ARBA00022840"/>
    </source>
</evidence>
<dbReference type="Proteomes" id="UP000636960">
    <property type="component" value="Unassembled WGS sequence"/>
</dbReference>
<evidence type="ECO:0000256" key="3">
    <source>
        <dbReference type="ARBA" id="ARBA00022553"/>
    </source>
</evidence>
<dbReference type="GO" id="GO:0016020">
    <property type="term" value="C:membrane"/>
    <property type="evidence" value="ECO:0007669"/>
    <property type="project" value="InterPro"/>
</dbReference>
<dbReference type="GO" id="GO:0005524">
    <property type="term" value="F:ATP binding"/>
    <property type="evidence" value="ECO:0007669"/>
    <property type="project" value="UniProtKB-KW"/>
</dbReference>
<feature type="domain" description="Signal transduction histidine kinase subgroup 3 dimerisation and phosphoacceptor" evidence="11">
    <location>
        <begin position="178"/>
        <end position="239"/>
    </location>
</feature>
<accession>A0A919MSV6</accession>
<evidence type="ECO:0000256" key="2">
    <source>
        <dbReference type="ARBA" id="ARBA00012438"/>
    </source>
</evidence>
<keyword evidence="10" id="KW-0472">Membrane</keyword>